<dbReference type="Proteomes" id="UP000008922">
    <property type="component" value="Chromosome"/>
</dbReference>
<dbReference type="FunCoup" id="E8N4T3">
    <property type="interactions" value="147"/>
</dbReference>
<dbReference type="InParanoid" id="E8N4T3"/>
<evidence type="ECO:0000313" key="3">
    <source>
        <dbReference type="EMBL" id="BAJ63447.1"/>
    </source>
</evidence>
<name>E8N4T3_ANATU</name>
<organism evidence="3 4">
    <name type="scientific">Anaerolinea thermophila (strain DSM 14523 / JCM 11388 / NBRC 100420 / UNI-1)</name>
    <dbReference type="NCBI Taxonomy" id="926569"/>
    <lineage>
        <taxon>Bacteria</taxon>
        <taxon>Bacillati</taxon>
        <taxon>Chloroflexota</taxon>
        <taxon>Anaerolineae</taxon>
        <taxon>Anaerolineales</taxon>
        <taxon>Anaerolineaceae</taxon>
        <taxon>Anaerolinea</taxon>
    </lineage>
</organism>
<feature type="domain" description="AB hydrolase-1" evidence="2">
    <location>
        <begin position="17"/>
        <end position="240"/>
    </location>
</feature>
<dbReference type="OrthoDB" id="252464at2"/>
<dbReference type="STRING" id="926569.ANT_14190"/>
<dbReference type="PANTHER" id="PTHR43798">
    <property type="entry name" value="MONOACYLGLYCEROL LIPASE"/>
    <property type="match status" value="1"/>
</dbReference>
<gene>
    <name evidence="3" type="ordered locus">ANT_14190</name>
</gene>
<dbReference type="Gene3D" id="3.40.50.1820">
    <property type="entry name" value="alpha/beta hydrolase"/>
    <property type="match status" value="1"/>
</dbReference>
<reference evidence="3 4" key="1">
    <citation type="submission" date="2010-12" db="EMBL/GenBank/DDBJ databases">
        <title>Whole genome sequence of Anaerolinea thermophila UNI-1.</title>
        <authorList>
            <person name="Narita-Yamada S."/>
            <person name="Kishi E."/>
            <person name="Watanabe Y."/>
            <person name="Takasaki K."/>
            <person name="Ankai A."/>
            <person name="Oguchi A."/>
            <person name="Fukui S."/>
            <person name="Takahashi M."/>
            <person name="Yashiro I."/>
            <person name="Hosoyama A."/>
            <person name="Sekiguchi Y."/>
            <person name="Hanada S."/>
            <person name="Fujita N."/>
        </authorList>
    </citation>
    <scope>NUCLEOTIDE SEQUENCE [LARGE SCALE GENOMIC DNA]</scope>
    <source>
        <strain evidence="4">DSM 14523 / JCM 11388 / NBRC 100420 / UNI-1</strain>
    </source>
</reference>
<evidence type="ECO:0000259" key="2">
    <source>
        <dbReference type="Pfam" id="PF00561"/>
    </source>
</evidence>
<dbReference type="SUPFAM" id="SSF53474">
    <property type="entry name" value="alpha/beta-Hydrolases"/>
    <property type="match status" value="1"/>
</dbReference>
<dbReference type="AlphaFoldDB" id="E8N4T3"/>
<evidence type="ECO:0000313" key="4">
    <source>
        <dbReference type="Proteomes" id="UP000008922"/>
    </source>
</evidence>
<dbReference type="KEGG" id="atm:ANT_14190"/>
<accession>E8N4T3</accession>
<dbReference type="RefSeq" id="WP_013559829.1">
    <property type="nucleotide sequence ID" value="NC_014960.1"/>
</dbReference>
<evidence type="ECO:0000256" key="1">
    <source>
        <dbReference type="ARBA" id="ARBA00022801"/>
    </source>
</evidence>
<dbReference type="InterPro" id="IPR029058">
    <property type="entry name" value="AB_hydrolase_fold"/>
</dbReference>
<dbReference type="HOGENOM" id="CLU_020336_50_4_0"/>
<sequence>MTNQPVRLFYRERGQGKPMILIHGFPLDHSIWDAVAEDLSKKARVITPDLRGYGKSPKPEGEYTMRMMADDLIALLDQLGIDKAIMVGHSMGGYITLALAKAYPQRLSGIGFVATQAAADLPERRQARLILVDEIKRKGAQAVVHANLKKYSRNAEVLKYTQELMLKAQPHVLMACLRGMADREDMTDFLKEIAVPSVVIAGEQDDLIPLERTREMVERLQRGWLVTVPNAGHMPMMESPQQVTSALIELLQQT</sequence>
<dbReference type="GO" id="GO:0016020">
    <property type="term" value="C:membrane"/>
    <property type="evidence" value="ECO:0007669"/>
    <property type="project" value="TreeGrafter"/>
</dbReference>
<dbReference type="PANTHER" id="PTHR43798:SF31">
    <property type="entry name" value="AB HYDROLASE SUPERFAMILY PROTEIN YCLE"/>
    <property type="match status" value="1"/>
</dbReference>
<dbReference type="EMBL" id="AP012029">
    <property type="protein sequence ID" value="BAJ63447.1"/>
    <property type="molecule type" value="Genomic_DNA"/>
</dbReference>
<keyword evidence="1 3" id="KW-0378">Hydrolase</keyword>
<keyword evidence="4" id="KW-1185">Reference proteome</keyword>
<proteinExistence type="predicted"/>
<protein>
    <submittedName>
        <fullName evidence="3">Hydrolase</fullName>
    </submittedName>
</protein>
<dbReference type="InterPro" id="IPR000073">
    <property type="entry name" value="AB_hydrolase_1"/>
</dbReference>
<dbReference type="PRINTS" id="PR00111">
    <property type="entry name" value="ABHYDROLASE"/>
</dbReference>
<dbReference type="InterPro" id="IPR050266">
    <property type="entry name" value="AB_hydrolase_sf"/>
</dbReference>
<dbReference type="GO" id="GO:0016787">
    <property type="term" value="F:hydrolase activity"/>
    <property type="evidence" value="ECO:0007669"/>
    <property type="project" value="UniProtKB-KW"/>
</dbReference>
<dbReference type="Pfam" id="PF00561">
    <property type="entry name" value="Abhydrolase_1"/>
    <property type="match status" value="1"/>
</dbReference>
<dbReference type="eggNOG" id="COG2267">
    <property type="taxonomic scope" value="Bacteria"/>
</dbReference>